<evidence type="ECO:0000313" key="10">
    <source>
        <dbReference type="EMBL" id="BAQ16612.1"/>
    </source>
</evidence>
<feature type="transmembrane region" description="Helical" evidence="7">
    <location>
        <begin position="101"/>
        <end position="127"/>
    </location>
</feature>
<evidence type="ECO:0000256" key="6">
    <source>
        <dbReference type="PROSITE-ProRule" id="PRU00169"/>
    </source>
</evidence>
<dbReference type="InterPro" id="IPR011006">
    <property type="entry name" value="CheY-like_superfamily"/>
</dbReference>
<dbReference type="RefSeq" id="WP_052464156.1">
    <property type="nucleotide sequence ID" value="NZ_AP014648.1"/>
</dbReference>
<feature type="domain" description="Response regulatory" evidence="9">
    <location>
        <begin position="478"/>
        <end position="590"/>
    </location>
</feature>
<proteinExistence type="predicted"/>
<keyword evidence="5" id="KW-0418">Kinase</keyword>
<keyword evidence="11" id="KW-1185">Reference proteome</keyword>
<dbReference type="InterPro" id="IPR004358">
    <property type="entry name" value="Sig_transdc_His_kin-like_C"/>
</dbReference>
<evidence type="ECO:0000256" key="2">
    <source>
        <dbReference type="ARBA" id="ARBA00012438"/>
    </source>
</evidence>
<dbReference type="InterPro" id="IPR036097">
    <property type="entry name" value="HisK_dim/P_sf"/>
</dbReference>
<dbReference type="HOGENOM" id="CLU_000445_114_75_5"/>
<name>A0A0A8K262_9HYPH</name>
<dbReference type="InterPro" id="IPR001789">
    <property type="entry name" value="Sig_transdc_resp-reg_receiver"/>
</dbReference>
<dbReference type="PRINTS" id="PR00344">
    <property type="entry name" value="BCTRLSENSOR"/>
</dbReference>
<keyword evidence="7" id="KW-1133">Transmembrane helix</keyword>
<dbReference type="OrthoDB" id="9764438at2"/>
<evidence type="ECO:0000313" key="11">
    <source>
        <dbReference type="Proteomes" id="UP000031643"/>
    </source>
</evidence>
<dbReference type="Pfam" id="PF02518">
    <property type="entry name" value="HATPase_c"/>
    <property type="match status" value="1"/>
</dbReference>
<dbReference type="PROSITE" id="PS50110">
    <property type="entry name" value="RESPONSE_REGULATORY"/>
    <property type="match status" value="1"/>
</dbReference>
<dbReference type="GO" id="GO:0009927">
    <property type="term" value="F:histidine phosphotransfer kinase activity"/>
    <property type="evidence" value="ECO:0007669"/>
    <property type="project" value="TreeGrafter"/>
</dbReference>
<evidence type="ECO:0000259" key="9">
    <source>
        <dbReference type="PROSITE" id="PS50110"/>
    </source>
</evidence>
<dbReference type="InterPro" id="IPR003661">
    <property type="entry name" value="HisK_dim/P_dom"/>
</dbReference>
<dbReference type="GO" id="GO:0000155">
    <property type="term" value="F:phosphorelay sensor kinase activity"/>
    <property type="evidence" value="ECO:0007669"/>
    <property type="project" value="InterPro"/>
</dbReference>
<dbReference type="GO" id="GO:0005886">
    <property type="term" value="C:plasma membrane"/>
    <property type="evidence" value="ECO:0007669"/>
    <property type="project" value="TreeGrafter"/>
</dbReference>
<keyword evidence="3 6" id="KW-0597">Phosphoprotein</keyword>
<keyword evidence="4" id="KW-0808">Transferase</keyword>
<dbReference type="InterPro" id="IPR005467">
    <property type="entry name" value="His_kinase_dom"/>
</dbReference>
<dbReference type="CDD" id="cd00082">
    <property type="entry name" value="HisKA"/>
    <property type="match status" value="1"/>
</dbReference>
<dbReference type="SMART" id="SM00388">
    <property type="entry name" value="HisKA"/>
    <property type="match status" value="1"/>
</dbReference>
<dbReference type="EMBL" id="AP014648">
    <property type="protein sequence ID" value="BAQ16612.1"/>
    <property type="molecule type" value="Genomic_DNA"/>
</dbReference>
<feature type="domain" description="Histidine kinase" evidence="8">
    <location>
        <begin position="243"/>
        <end position="450"/>
    </location>
</feature>
<dbReference type="CDD" id="cd00075">
    <property type="entry name" value="HATPase"/>
    <property type="match status" value="1"/>
</dbReference>
<evidence type="ECO:0000259" key="8">
    <source>
        <dbReference type="PROSITE" id="PS50109"/>
    </source>
</evidence>
<keyword evidence="7" id="KW-0812">Transmembrane</keyword>
<evidence type="ECO:0000256" key="1">
    <source>
        <dbReference type="ARBA" id="ARBA00000085"/>
    </source>
</evidence>
<evidence type="ECO:0000256" key="5">
    <source>
        <dbReference type="ARBA" id="ARBA00022777"/>
    </source>
</evidence>
<feature type="transmembrane region" description="Helical" evidence="7">
    <location>
        <begin position="133"/>
        <end position="149"/>
    </location>
</feature>
<protein>
    <recommendedName>
        <fullName evidence="2">histidine kinase</fullName>
        <ecNumber evidence="2">2.7.13.3</ecNumber>
    </recommendedName>
</protein>
<dbReference type="EC" id="2.7.13.3" evidence="2"/>
<dbReference type="Gene3D" id="3.40.50.2300">
    <property type="match status" value="1"/>
</dbReference>
<evidence type="ECO:0000256" key="7">
    <source>
        <dbReference type="SAM" id="Phobius"/>
    </source>
</evidence>
<organism evidence="10 11">
    <name type="scientific">Methyloceanibacter caenitepidi</name>
    <dbReference type="NCBI Taxonomy" id="1384459"/>
    <lineage>
        <taxon>Bacteria</taxon>
        <taxon>Pseudomonadati</taxon>
        <taxon>Pseudomonadota</taxon>
        <taxon>Alphaproteobacteria</taxon>
        <taxon>Hyphomicrobiales</taxon>
        <taxon>Hyphomicrobiaceae</taxon>
        <taxon>Methyloceanibacter</taxon>
    </lineage>
</organism>
<dbReference type="SMART" id="SM00387">
    <property type="entry name" value="HATPase_c"/>
    <property type="match status" value="1"/>
</dbReference>
<reference evidence="10 11" key="1">
    <citation type="submission" date="2014-09" db="EMBL/GenBank/DDBJ databases">
        <title>Genome sequencing of Methyloceanibacter caenitepidi Gela4.</title>
        <authorList>
            <person name="Takeuchi M."/>
            <person name="Susumu S."/>
            <person name="Kamagata Y."/>
            <person name="Oshima K."/>
            <person name="Hattori M."/>
            <person name="Iwasaki W."/>
        </authorList>
    </citation>
    <scope>NUCLEOTIDE SEQUENCE [LARGE SCALE GENOMIC DNA]</scope>
    <source>
        <strain evidence="10 11">Gela4</strain>
    </source>
</reference>
<feature type="transmembrane region" description="Helical" evidence="7">
    <location>
        <begin position="180"/>
        <end position="199"/>
    </location>
</feature>
<comment type="catalytic activity">
    <reaction evidence="1">
        <text>ATP + protein L-histidine = ADP + protein N-phospho-L-histidine.</text>
        <dbReference type="EC" id="2.7.13.3"/>
    </reaction>
</comment>
<dbReference type="Pfam" id="PF00072">
    <property type="entry name" value="Response_reg"/>
    <property type="match status" value="1"/>
</dbReference>
<dbReference type="SUPFAM" id="SSF52172">
    <property type="entry name" value="CheY-like"/>
    <property type="match status" value="1"/>
</dbReference>
<sequence>MVDEQGSGSRLGRWLGVLDVDRRPTAEHDENWRLNYLFSIATVSWIIHFCVTMLAGVVLLQAGLGAWVPVWMVSMALLSLALATVALAYRHRKEATSPEVYGAAHSVLTAAIGLVWGIGAVLCAMSASTEMLTFYTLVLGGTALGAVSSQHILMRSCLLSIWTSVPLLALAWLVNGVSYGPLATAGMMVLFGVTLTVLATRMNGAVEQNVMLADALAARNEVLLRTSAGLAEAHEEKSRFLAQASHDLRQPIHAIGLFVEYLHGVRLGREGREVLHNIDRSLESLTRLCRSLLDLSALDVGRVKPEIGPVSLGELMGEVIRQASEPALARNVTIRFRPSRYWARSDPALLHTMVQNLVSNAIKYAPGAQLLVGVRRRNGALSIVVADTGPGIASEDQQRIFKEFVQIKAPDTAEADGLGLGLSIVHRLAEMLGLRVTVASKLTEGSTFCIDGLGEAQPASRPRRQSPAGHVHLLAGLRVLVVDDDRAVRDSTVQLLTRWGCAVRATDRVTLATDPDEFDFLLFDQELADGEIGLSHIRNMRARSSCWIPAALITGGRTDHLVEPCKAEEVAILAKPVRPTQLRSVLLSGAAGRTNLNQTTPSSEAMPAAAVRLVTPSARSSAET</sequence>
<dbReference type="Pfam" id="PF00512">
    <property type="entry name" value="HisKA"/>
    <property type="match status" value="1"/>
</dbReference>
<evidence type="ECO:0000256" key="4">
    <source>
        <dbReference type="ARBA" id="ARBA00022679"/>
    </source>
</evidence>
<dbReference type="KEGG" id="mcg:GL4_1154"/>
<dbReference type="CDD" id="cd00156">
    <property type="entry name" value="REC"/>
    <property type="match status" value="1"/>
</dbReference>
<dbReference type="InterPro" id="IPR036890">
    <property type="entry name" value="HATPase_C_sf"/>
</dbReference>
<dbReference type="SMART" id="SM00448">
    <property type="entry name" value="REC"/>
    <property type="match status" value="1"/>
</dbReference>
<accession>A0A0A8K262</accession>
<dbReference type="PROSITE" id="PS50109">
    <property type="entry name" value="HIS_KIN"/>
    <property type="match status" value="1"/>
</dbReference>
<dbReference type="SUPFAM" id="SSF47384">
    <property type="entry name" value="Homodimeric domain of signal transducing histidine kinase"/>
    <property type="match status" value="1"/>
</dbReference>
<dbReference type="Proteomes" id="UP000031643">
    <property type="component" value="Chromosome"/>
</dbReference>
<dbReference type="AlphaFoldDB" id="A0A0A8K262"/>
<feature type="transmembrane region" description="Helical" evidence="7">
    <location>
        <begin position="36"/>
        <end position="60"/>
    </location>
</feature>
<dbReference type="SUPFAM" id="SSF55874">
    <property type="entry name" value="ATPase domain of HSP90 chaperone/DNA topoisomerase II/histidine kinase"/>
    <property type="match status" value="1"/>
</dbReference>
<dbReference type="InterPro" id="IPR003594">
    <property type="entry name" value="HATPase_dom"/>
</dbReference>
<evidence type="ECO:0000256" key="3">
    <source>
        <dbReference type="ARBA" id="ARBA00022553"/>
    </source>
</evidence>
<gene>
    <name evidence="10" type="ORF">GL4_1154</name>
</gene>
<keyword evidence="7" id="KW-0472">Membrane</keyword>
<feature type="transmembrane region" description="Helical" evidence="7">
    <location>
        <begin position="66"/>
        <end position="89"/>
    </location>
</feature>
<dbReference type="PANTHER" id="PTHR43047">
    <property type="entry name" value="TWO-COMPONENT HISTIDINE PROTEIN KINASE"/>
    <property type="match status" value="1"/>
</dbReference>
<feature type="modified residue" description="4-aspartylphosphate" evidence="6">
    <location>
        <position position="524"/>
    </location>
</feature>
<dbReference type="STRING" id="1384459.GL4_1154"/>
<dbReference type="Gene3D" id="1.10.287.130">
    <property type="match status" value="1"/>
</dbReference>
<feature type="transmembrane region" description="Helical" evidence="7">
    <location>
        <begin position="156"/>
        <end position="174"/>
    </location>
</feature>
<dbReference type="PANTHER" id="PTHR43047:SF9">
    <property type="entry name" value="HISTIDINE KINASE"/>
    <property type="match status" value="1"/>
</dbReference>
<dbReference type="Gene3D" id="3.30.565.10">
    <property type="entry name" value="Histidine kinase-like ATPase, C-terminal domain"/>
    <property type="match status" value="1"/>
</dbReference>